<keyword evidence="5 8" id="KW-0812">Transmembrane</keyword>
<keyword evidence="4" id="KW-0808">Transferase</keyword>
<feature type="transmembrane region" description="Helical" evidence="8">
    <location>
        <begin position="111"/>
        <end position="128"/>
    </location>
</feature>
<feature type="transmembrane region" description="Helical" evidence="8">
    <location>
        <begin position="313"/>
        <end position="330"/>
    </location>
</feature>
<dbReference type="Pfam" id="PF13231">
    <property type="entry name" value="PMT_2"/>
    <property type="match status" value="1"/>
</dbReference>
<dbReference type="InterPro" id="IPR038731">
    <property type="entry name" value="RgtA/B/C-like"/>
</dbReference>
<evidence type="ECO:0000313" key="11">
    <source>
        <dbReference type="Proteomes" id="UP001500665"/>
    </source>
</evidence>
<feature type="domain" description="Glycosyltransferase RgtA/B/C/D-like" evidence="9">
    <location>
        <begin position="66"/>
        <end position="207"/>
    </location>
</feature>
<evidence type="ECO:0000256" key="1">
    <source>
        <dbReference type="ARBA" id="ARBA00004651"/>
    </source>
</evidence>
<evidence type="ECO:0000256" key="2">
    <source>
        <dbReference type="ARBA" id="ARBA00022475"/>
    </source>
</evidence>
<keyword evidence="3" id="KW-0328">Glycosyltransferase</keyword>
<keyword evidence="11" id="KW-1185">Reference proteome</keyword>
<protein>
    <recommendedName>
        <fullName evidence="9">Glycosyltransferase RgtA/B/C/D-like domain-containing protein</fullName>
    </recommendedName>
</protein>
<dbReference type="PANTHER" id="PTHR33908:SF3">
    <property type="entry name" value="UNDECAPRENYL PHOSPHATE-ALPHA-4-AMINO-4-DEOXY-L-ARABINOSE ARABINOSYL TRANSFERASE"/>
    <property type="match status" value="1"/>
</dbReference>
<feature type="transmembrane region" description="Helical" evidence="8">
    <location>
        <begin position="288"/>
        <end position="307"/>
    </location>
</feature>
<organism evidence="10 11">
    <name type="scientific">Actinocorallia libanotica</name>
    <dbReference type="NCBI Taxonomy" id="46162"/>
    <lineage>
        <taxon>Bacteria</taxon>
        <taxon>Bacillati</taxon>
        <taxon>Actinomycetota</taxon>
        <taxon>Actinomycetes</taxon>
        <taxon>Streptosporangiales</taxon>
        <taxon>Thermomonosporaceae</taxon>
        <taxon>Actinocorallia</taxon>
    </lineage>
</organism>
<dbReference type="PANTHER" id="PTHR33908">
    <property type="entry name" value="MANNOSYLTRANSFERASE YKCB-RELATED"/>
    <property type="match status" value="1"/>
</dbReference>
<feature type="transmembrane region" description="Helical" evidence="8">
    <location>
        <begin position="159"/>
        <end position="178"/>
    </location>
</feature>
<keyword evidence="6 8" id="KW-1133">Transmembrane helix</keyword>
<evidence type="ECO:0000259" key="9">
    <source>
        <dbReference type="Pfam" id="PF13231"/>
    </source>
</evidence>
<evidence type="ECO:0000256" key="3">
    <source>
        <dbReference type="ARBA" id="ARBA00022676"/>
    </source>
</evidence>
<evidence type="ECO:0000256" key="8">
    <source>
        <dbReference type="SAM" id="Phobius"/>
    </source>
</evidence>
<feature type="transmembrane region" description="Helical" evidence="8">
    <location>
        <begin position="198"/>
        <end position="217"/>
    </location>
</feature>
<dbReference type="Proteomes" id="UP001500665">
    <property type="component" value="Unassembled WGS sequence"/>
</dbReference>
<evidence type="ECO:0000313" key="10">
    <source>
        <dbReference type="EMBL" id="GAA0966376.1"/>
    </source>
</evidence>
<sequence>MPGLSHRTPAPAVVISALSALVIAGVGLDRPALWRDEAVTAGMARRDLGSFGSVLGEIDAVHGLYYLLMKGVVALFGDGEAALRAPSVLGAVLAAGATAELGRRLGGARTGLFAGLLVALAPALSRYAQEARQYTLTAGLAALATLLLVRALRDRCHLRWYGVALALLGLLHLFALLLVPAHLATVLLRRDRALLRRWAAAAAAALAPCAALAVVALPQSYQVSWIERPDAAAVTEMLDSLAGTPGFFAFTVVLVLLGRNGELWRTAAPWMVLPPLLLLVLSLWNPFYVFRYVLFCLPAVALLTAAGLDRLRWSAGLPVLLAAALLALPAHQRMRQPSERADDLRELARIVRTESRPGDAVVFHYTSSRRAMSAYPDAYTGLDDVLAVRPGQGLDGLEAPSEQFAGRLAGVRRVFYVHHSREPAANPFADADALKESLLRSSPATWTRTGRWLFKGGSVHLYERRPPFT</sequence>
<evidence type="ECO:0000256" key="7">
    <source>
        <dbReference type="ARBA" id="ARBA00023136"/>
    </source>
</evidence>
<evidence type="ECO:0000256" key="4">
    <source>
        <dbReference type="ARBA" id="ARBA00022679"/>
    </source>
</evidence>
<feature type="transmembrane region" description="Helical" evidence="8">
    <location>
        <begin position="263"/>
        <end position="281"/>
    </location>
</feature>
<keyword evidence="2" id="KW-1003">Cell membrane</keyword>
<feature type="transmembrane region" description="Helical" evidence="8">
    <location>
        <begin position="134"/>
        <end position="152"/>
    </location>
</feature>
<dbReference type="EMBL" id="BAAAHH010000043">
    <property type="protein sequence ID" value="GAA0966376.1"/>
    <property type="molecule type" value="Genomic_DNA"/>
</dbReference>
<gene>
    <name evidence="10" type="ORF">GCM10009550_68540</name>
</gene>
<feature type="transmembrane region" description="Helical" evidence="8">
    <location>
        <begin position="238"/>
        <end position="257"/>
    </location>
</feature>
<reference evidence="10 11" key="1">
    <citation type="journal article" date="2019" name="Int. J. Syst. Evol. Microbiol.">
        <title>The Global Catalogue of Microorganisms (GCM) 10K type strain sequencing project: providing services to taxonomists for standard genome sequencing and annotation.</title>
        <authorList>
            <consortium name="The Broad Institute Genomics Platform"/>
            <consortium name="The Broad Institute Genome Sequencing Center for Infectious Disease"/>
            <person name="Wu L."/>
            <person name="Ma J."/>
        </authorList>
    </citation>
    <scope>NUCLEOTIDE SEQUENCE [LARGE SCALE GENOMIC DNA]</scope>
    <source>
        <strain evidence="10 11">JCM 10696</strain>
    </source>
</reference>
<evidence type="ECO:0000256" key="6">
    <source>
        <dbReference type="ARBA" id="ARBA00022989"/>
    </source>
</evidence>
<comment type="subcellular location">
    <subcellularLocation>
        <location evidence="1">Cell membrane</location>
        <topology evidence="1">Multi-pass membrane protein</topology>
    </subcellularLocation>
</comment>
<comment type="caution">
    <text evidence="10">The sequence shown here is derived from an EMBL/GenBank/DDBJ whole genome shotgun (WGS) entry which is preliminary data.</text>
</comment>
<keyword evidence="7 8" id="KW-0472">Membrane</keyword>
<dbReference type="RefSeq" id="WP_344246047.1">
    <property type="nucleotide sequence ID" value="NZ_BAAAHH010000043.1"/>
</dbReference>
<accession>A0ABN1RX60</accession>
<dbReference type="InterPro" id="IPR050297">
    <property type="entry name" value="LipidA_mod_glycosyltrf_83"/>
</dbReference>
<name>A0ABN1RX60_9ACTN</name>
<feature type="transmembrane region" description="Helical" evidence="8">
    <location>
        <begin position="12"/>
        <end position="28"/>
    </location>
</feature>
<proteinExistence type="predicted"/>
<evidence type="ECO:0000256" key="5">
    <source>
        <dbReference type="ARBA" id="ARBA00022692"/>
    </source>
</evidence>